<evidence type="ECO:0000256" key="3">
    <source>
        <dbReference type="SAM" id="MobiDB-lite"/>
    </source>
</evidence>
<gene>
    <name evidence="7" type="ORF">Esi_0054_0088</name>
</gene>
<dbReference type="GO" id="GO:0046872">
    <property type="term" value="F:metal ion binding"/>
    <property type="evidence" value="ECO:0007669"/>
    <property type="project" value="UniProtKB-KW"/>
</dbReference>
<evidence type="ECO:0000259" key="6">
    <source>
        <dbReference type="PROSITE" id="PS50081"/>
    </source>
</evidence>
<feature type="region of interest" description="Disordered" evidence="3">
    <location>
        <begin position="1036"/>
        <end position="1061"/>
    </location>
</feature>
<dbReference type="InParanoid" id="D7G411"/>
<feature type="compositionally biased region" description="Low complexity" evidence="3">
    <location>
        <begin position="375"/>
        <end position="389"/>
    </location>
</feature>
<keyword evidence="4" id="KW-0812">Transmembrane</keyword>
<organism evidence="7 8">
    <name type="scientific">Ectocarpus siliculosus</name>
    <name type="common">Brown alga</name>
    <name type="synonym">Conferva siliculosa</name>
    <dbReference type="NCBI Taxonomy" id="2880"/>
    <lineage>
        <taxon>Eukaryota</taxon>
        <taxon>Sar</taxon>
        <taxon>Stramenopiles</taxon>
        <taxon>Ochrophyta</taxon>
        <taxon>PX clade</taxon>
        <taxon>Phaeophyceae</taxon>
        <taxon>Ectocarpales</taxon>
        <taxon>Ectocarpaceae</taxon>
        <taxon>Ectocarpus</taxon>
    </lineage>
</organism>
<dbReference type="Pfam" id="PF00130">
    <property type="entry name" value="C1_1"/>
    <property type="match status" value="1"/>
</dbReference>
<keyword evidence="1" id="KW-0479">Metal-binding</keyword>
<dbReference type="STRING" id="2880.D7G411"/>
<dbReference type="Gene3D" id="3.30.60.20">
    <property type="match status" value="1"/>
</dbReference>
<feature type="transmembrane region" description="Helical" evidence="4">
    <location>
        <begin position="1371"/>
        <end position="1389"/>
    </location>
</feature>
<feature type="region of interest" description="Disordered" evidence="3">
    <location>
        <begin position="1"/>
        <end position="22"/>
    </location>
</feature>
<feature type="compositionally biased region" description="Basic and acidic residues" evidence="3">
    <location>
        <begin position="1563"/>
        <end position="1576"/>
    </location>
</feature>
<reference evidence="7 8" key="1">
    <citation type="journal article" date="2010" name="Nature">
        <title>The Ectocarpus genome and the independent evolution of multicellularity in brown algae.</title>
        <authorList>
            <person name="Cock J.M."/>
            <person name="Sterck L."/>
            <person name="Rouze P."/>
            <person name="Scornet D."/>
            <person name="Allen A.E."/>
            <person name="Amoutzias G."/>
            <person name="Anthouard V."/>
            <person name="Artiguenave F."/>
            <person name="Aury J.M."/>
            <person name="Badger J.H."/>
            <person name="Beszteri B."/>
            <person name="Billiau K."/>
            <person name="Bonnet E."/>
            <person name="Bothwell J.H."/>
            <person name="Bowler C."/>
            <person name="Boyen C."/>
            <person name="Brownlee C."/>
            <person name="Carrano C.J."/>
            <person name="Charrier B."/>
            <person name="Cho G.Y."/>
            <person name="Coelho S.M."/>
            <person name="Collen J."/>
            <person name="Corre E."/>
            <person name="Da Silva C."/>
            <person name="Delage L."/>
            <person name="Delaroque N."/>
            <person name="Dittami S.M."/>
            <person name="Doulbeau S."/>
            <person name="Elias M."/>
            <person name="Farnham G."/>
            <person name="Gachon C.M."/>
            <person name="Gschloessl B."/>
            <person name="Heesch S."/>
            <person name="Jabbari K."/>
            <person name="Jubin C."/>
            <person name="Kawai H."/>
            <person name="Kimura K."/>
            <person name="Kloareg B."/>
            <person name="Kupper F.C."/>
            <person name="Lang D."/>
            <person name="Le Bail A."/>
            <person name="Leblanc C."/>
            <person name="Lerouge P."/>
            <person name="Lohr M."/>
            <person name="Lopez P.J."/>
            <person name="Martens C."/>
            <person name="Maumus F."/>
            <person name="Michel G."/>
            <person name="Miranda-Saavedra D."/>
            <person name="Morales J."/>
            <person name="Moreau H."/>
            <person name="Motomura T."/>
            <person name="Nagasato C."/>
            <person name="Napoli C.A."/>
            <person name="Nelson D.R."/>
            <person name="Nyvall-Collen P."/>
            <person name="Peters A.F."/>
            <person name="Pommier C."/>
            <person name="Potin P."/>
            <person name="Poulain J."/>
            <person name="Quesneville H."/>
            <person name="Read B."/>
            <person name="Rensing S.A."/>
            <person name="Ritter A."/>
            <person name="Rousvoal S."/>
            <person name="Samanta M."/>
            <person name="Samson G."/>
            <person name="Schroeder D.C."/>
            <person name="Segurens B."/>
            <person name="Strittmatter M."/>
            <person name="Tonon T."/>
            <person name="Tregear J.W."/>
            <person name="Valentin K."/>
            <person name="von Dassow P."/>
            <person name="Yamagishi T."/>
            <person name="Van de Peer Y."/>
            <person name="Wincker P."/>
        </authorList>
    </citation>
    <scope>NUCLEOTIDE SEQUENCE [LARGE SCALE GENOMIC DNA]</scope>
    <source>
        <strain evidence="8">Ec32 / CCAP1310/4</strain>
    </source>
</reference>
<feature type="compositionally biased region" description="Low complexity" evidence="3">
    <location>
        <begin position="443"/>
        <end position="458"/>
    </location>
</feature>
<evidence type="ECO:0000256" key="4">
    <source>
        <dbReference type="SAM" id="Phobius"/>
    </source>
</evidence>
<feature type="region of interest" description="Disordered" evidence="3">
    <location>
        <begin position="769"/>
        <end position="806"/>
    </location>
</feature>
<feature type="region of interest" description="Disordered" evidence="3">
    <location>
        <begin position="1555"/>
        <end position="1587"/>
    </location>
</feature>
<proteinExistence type="predicted"/>
<feature type="region of interest" description="Disordered" evidence="3">
    <location>
        <begin position="919"/>
        <end position="939"/>
    </location>
</feature>
<feature type="compositionally biased region" description="Polar residues" evidence="3">
    <location>
        <begin position="471"/>
        <end position="481"/>
    </location>
</feature>
<dbReference type="PROSITE" id="PS50004">
    <property type="entry name" value="C2"/>
    <property type="match status" value="1"/>
</dbReference>
<feature type="compositionally biased region" description="Low complexity" evidence="3">
    <location>
        <begin position="197"/>
        <end position="207"/>
    </location>
</feature>
<protein>
    <submittedName>
        <fullName evidence="7">Uncharacterized protein</fullName>
    </submittedName>
</protein>
<dbReference type="PROSITE" id="PS00479">
    <property type="entry name" value="ZF_DAG_PE_1"/>
    <property type="match status" value="1"/>
</dbReference>
<keyword evidence="2" id="KW-0862">Zinc</keyword>
<dbReference type="InterPro" id="IPR000008">
    <property type="entry name" value="C2_dom"/>
</dbReference>
<feature type="region of interest" description="Disordered" evidence="3">
    <location>
        <begin position="87"/>
        <end position="481"/>
    </location>
</feature>
<feature type="region of interest" description="Disordered" evidence="3">
    <location>
        <begin position="1701"/>
        <end position="1727"/>
    </location>
</feature>
<evidence type="ECO:0000256" key="2">
    <source>
        <dbReference type="ARBA" id="ARBA00022833"/>
    </source>
</evidence>
<feature type="region of interest" description="Disordered" evidence="3">
    <location>
        <begin position="829"/>
        <end position="902"/>
    </location>
</feature>
<feature type="transmembrane region" description="Helical" evidence="4">
    <location>
        <begin position="1789"/>
        <end position="1811"/>
    </location>
</feature>
<dbReference type="SUPFAM" id="SSF49562">
    <property type="entry name" value="C2 domain (Calcium/lipid-binding domain, CaLB)"/>
    <property type="match status" value="2"/>
</dbReference>
<feature type="compositionally biased region" description="Polar residues" evidence="3">
    <location>
        <begin position="839"/>
        <end position="850"/>
    </location>
</feature>
<dbReference type="PROSITE" id="PS50081">
    <property type="entry name" value="ZF_DAG_PE_2"/>
    <property type="match status" value="1"/>
</dbReference>
<name>D7G411_ECTSI</name>
<feature type="compositionally biased region" description="Basic and acidic residues" evidence="3">
    <location>
        <begin position="208"/>
        <end position="249"/>
    </location>
</feature>
<feature type="compositionally biased region" description="Basic and acidic residues" evidence="3">
    <location>
        <begin position="260"/>
        <end position="288"/>
    </location>
</feature>
<evidence type="ECO:0000313" key="8">
    <source>
        <dbReference type="Proteomes" id="UP000002630"/>
    </source>
</evidence>
<keyword evidence="8" id="KW-1185">Reference proteome</keyword>
<dbReference type="Proteomes" id="UP000002630">
    <property type="component" value="Linkage Group LG33"/>
</dbReference>
<dbReference type="EMBL" id="FN648752">
    <property type="protein sequence ID" value="CBJ27046.1"/>
    <property type="molecule type" value="Genomic_DNA"/>
</dbReference>
<feature type="compositionally biased region" description="Basic and acidic residues" evidence="3">
    <location>
        <begin position="159"/>
        <end position="196"/>
    </location>
</feature>
<accession>D7G411</accession>
<feature type="compositionally biased region" description="Acidic residues" evidence="3">
    <location>
        <begin position="146"/>
        <end position="158"/>
    </location>
</feature>
<dbReference type="Pfam" id="PF00168">
    <property type="entry name" value="C2"/>
    <property type="match status" value="1"/>
</dbReference>
<sequence length="2009" mass="212643">MQNRKLLHGAPSPGAGQWSAPCQEQMKGTRLRTTRARLWVPWTETTTKVLEMNVQTVPCVRSSLSGVRDEAPSSATPAYAAAGTDINALEGSSSGPAEAVPPHAPARPASLSARQGLMERKAGGDAEATRQRKGEEEEADLLHAAEEEEEEEEEESGREDERRRREETLRLEAEAVEAERRRQRVLQEEEEKRLEEAAAAAAAAVLQAEERERERMRVLEDEERERERERQRALDLDRDRQRNEDRRVAAEAAAAAAAAEEERTAREKEEEEESRRWMRARQEAEARDNKRRLAARREEEVGRRPLPDVADAKAREERNQEEGIARERRGGGSVASRESPSGAAKVQLATEPETPFRDADTAGLPAPSPTMQQDAAAAVVPAAVTTTTTSKSRAREEAWAAARTLAEQKARSQAMRDAALRASAQAERGGTGANLTDTGSGAGASSAGFSEEPVPVAPRRGRGGGDDPEPNNSSNLGNVTLDTPVAESGQRADAPRPRVAVPAALEVSSGGWRGFFAGRRQEGGGEASATSSVSGSQVSTVIVTEPANAGAAAAGNNRRAGPHDFVRVKLTRRRRGSTSGPGGNVTGANPDPPPMECAACLGQWDTGGSAMNRWYRCRRCGGTVHGACRQFFQAGEACAEQRGEGGLARPAGWRDPVNRAGVVQVGVLQAFDLSLKPGESVYVALRLLPWEERVKTGSAKWGEIGASWPSQVSARHDLLHLYNSDATPVPTLRVEVWRSAMRVLDDLLGYAAINMAPLLARPGSTSERWHVLSDPNHASTTGDPRLSGEVAGTSPPSSAGTILLSLGFTPTGGTPSIRPLPATPLVIGSSNRTPRHASSESPAGCSTSNFGWVGGDNGRRTPRAETPAIPEGFSLGEAAMPGEGGGGGTSSSGAAERADALSSTQRVVDAQAASSALIHDGDVGGGEALDDAERDGGRGGLLLPEEAAGETPDEGGGVVKVDAGSGEVLELNGTQEQEPGKGKVHLFRVKTYSAPVWCEICGRFLLGMRNQGFCCEACGMNVHRGCQLRANFSKSCPGQGRKGTGGNEDDGGPEGNRRSREVEEGVGLIQIHLRSAHRCGTRCNGGHHSYLDNERGGFMGSGTYSAAAASAAATAGTPTATDPFQAAKGAAEKKGFQINGGMFSPGRRRARGNGWKEDDGFFRGDHYCRVRVGRKGDPSDLVEEVRTEAVFQTPDPVFERTWVFVAPSYDSCVTIDLVDASTDRPAGRFETTVIGLLQADYDARAVGKTPPSHEHRNIRLLSPGMAEDEASITGLLQARVEFDESTEALFGPNGILGPGGGDALRLVPPRQKADLGVETLKSLVARIKGVFLWFKMAKDCYSRVMSWDNPALSSISLMAFVYLTLVANAEYLLALLPFSLLMFMTWGFLQRRGGGYVQSWVSSESGGAQGPGGSKGAGFRAVGTLKIAVVRGKGLISSDLNLPGNAYVRVSYVVPDNSTGGDDDGHHSNTREYLVGQTVPQPTGDCPVWGSVGVGGGGGGGGTGGGGGVGGAQASTRVSSVSMMDQSRGPGFLSGGSDAILQNMMDVWGRHASSGAAVTHVEGSGERSAEQSEQRPESTTAGQEEEDMCFVYPVLQPVLRRRARDGRGGGSLPWSGEESRTFLRFSVFFANPFNSLMDALQGQVLVPLSALAGKEEEGGVQPELTLPDGKAAAAVGTEEDKEASLALQTLLGENTLGGVEDKGDTGGAVASSGATAGGPAGGAGGGAGKETVRDAAAVAGGGGAVARLLGMPMGFRNTIRDVQDTIGTVLDTVEAVKNLLNWTHPPKTLLVYAIVALAWLVLLVVPGRYIVLTLGLLEFSKAWMTGGQEPELVADGGGGAPSHLAIKLRNLLLSLPVDSELAACYAWEAREHSRKEKAGLKLREQRARLKLLGAGRQWEGEMRVRDRAGDPWEPRYLVVLGHRLAWWGSSKELDDGKKARGQLLLQGHAGVTHLSPLEARELTDPRKVVCVFGRSPDGLPHKVTFMAESVAAKEALENAVSSVMETKRD</sequence>
<keyword evidence="4" id="KW-1133">Transmembrane helix</keyword>
<feature type="domain" description="Phorbol-ester/DAG-type" evidence="6">
    <location>
        <begin position="984"/>
        <end position="1036"/>
    </location>
</feature>
<feature type="compositionally biased region" description="Basic and acidic residues" evidence="3">
    <location>
        <begin position="117"/>
        <end position="145"/>
    </location>
</feature>
<evidence type="ECO:0000256" key="1">
    <source>
        <dbReference type="ARBA" id="ARBA00022723"/>
    </source>
</evidence>
<feature type="compositionally biased region" description="Gly residues" evidence="3">
    <location>
        <begin position="1715"/>
        <end position="1727"/>
    </location>
</feature>
<dbReference type="EMBL" id="FN649758">
    <property type="protein sequence ID" value="CBJ27046.1"/>
    <property type="molecule type" value="Genomic_DNA"/>
</dbReference>
<dbReference type="eggNOG" id="KOG1453">
    <property type="taxonomic scope" value="Eukaryota"/>
</dbReference>
<feature type="compositionally biased region" description="Basic and acidic residues" evidence="3">
    <location>
        <begin position="295"/>
        <end position="330"/>
    </location>
</feature>
<dbReference type="InterPro" id="IPR002219">
    <property type="entry name" value="PKC_DAG/PE"/>
</dbReference>
<dbReference type="OrthoDB" id="204852at2759"/>
<dbReference type="SUPFAM" id="SSF57889">
    <property type="entry name" value="Cysteine-rich domain"/>
    <property type="match status" value="1"/>
</dbReference>
<dbReference type="InterPro" id="IPR046349">
    <property type="entry name" value="C1-like_sf"/>
</dbReference>
<dbReference type="InterPro" id="IPR035892">
    <property type="entry name" value="C2_domain_sf"/>
</dbReference>
<keyword evidence="4" id="KW-0472">Membrane</keyword>
<dbReference type="SMART" id="SM00109">
    <property type="entry name" value="C1"/>
    <property type="match status" value="2"/>
</dbReference>
<evidence type="ECO:0000313" key="7">
    <source>
        <dbReference type="EMBL" id="CBJ27046.1"/>
    </source>
</evidence>
<evidence type="ECO:0000259" key="5">
    <source>
        <dbReference type="PROSITE" id="PS50004"/>
    </source>
</evidence>
<feature type="domain" description="C2" evidence="5">
    <location>
        <begin position="644"/>
        <end position="770"/>
    </location>
</feature>